<sequence>MATFKYEVEILSLKEVHEIPGAWDEESFKGLLHHLEYDGVEEIPLEELREMASLALSDFEKEEAVEKVLEFRLGERLNKGQRKNLGNEMQEDPLWIEYSDLSLHEELFHVGCILYWTFPRNFPSPEIAKLTFRITARKPEAQSNLIAPGASFLCRVLNGGMDEHNIMNRLFDENLEGDSFPEADHILWQIQNEGFDEGSRSATVTVYTSWNWVEDLKGVDSYEVNAWADGQLEG</sequence>
<protein>
    <submittedName>
        <fullName evidence="1">Uncharacterized protein</fullName>
    </submittedName>
</protein>
<keyword evidence="2" id="KW-1185">Reference proteome</keyword>
<evidence type="ECO:0000313" key="2">
    <source>
        <dbReference type="Proteomes" id="UP000625780"/>
    </source>
</evidence>
<gene>
    <name evidence="1" type="ORF">GCM10011361_02850</name>
</gene>
<reference evidence="2" key="1">
    <citation type="journal article" date="2019" name="Int. J. Syst. Evol. Microbiol.">
        <title>The Global Catalogue of Microorganisms (GCM) 10K type strain sequencing project: providing services to taxonomists for standard genome sequencing and annotation.</title>
        <authorList>
            <consortium name="The Broad Institute Genomics Platform"/>
            <consortium name="The Broad Institute Genome Sequencing Center for Infectious Disease"/>
            <person name="Wu L."/>
            <person name="Ma J."/>
        </authorList>
    </citation>
    <scope>NUCLEOTIDE SEQUENCE [LARGE SCALE GENOMIC DNA]</scope>
    <source>
        <strain evidence="2">CGMCC 1.12606</strain>
    </source>
</reference>
<dbReference type="EMBL" id="BMFH01000001">
    <property type="protein sequence ID" value="GGD39146.1"/>
    <property type="molecule type" value="Genomic_DNA"/>
</dbReference>
<proteinExistence type="predicted"/>
<name>A0ABQ1QQ79_9FLAO</name>
<dbReference type="Proteomes" id="UP000625780">
    <property type="component" value="Unassembled WGS sequence"/>
</dbReference>
<comment type="caution">
    <text evidence="1">The sequence shown here is derived from an EMBL/GenBank/DDBJ whole genome shotgun (WGS) entry which is preliminary data.</text>
</comment>
<evidence type="ECO:0000313" key="1">
    <source>
        <dbReference type="EMBL" id="GGD39146.1"/>
    </source>
</evidence>
<accession>A0ABQ1QQ79</accession>
<dbReference type="RefSeq" id="WP_188368927.1">
    <property type="nucleotide sequence ID" value="NZ_BMFH01000001.1"/>
</dbReference>
<organism evidence="1 2">
    <name type="scientific">Muriicola marianensis</name>
    <dbReference type="NCBI Taxonomy" id="1324801"/>
    <lineage>
        <taxon>Bacteria</taxon>
        <taxon>Pseudomonadati</taxon>
        <taxon>Bacteroidota</taxon>
        <taxon>Flavobacteriia</taxon>
        <taxon>Flavobacteriales</taxon>
        <taxon>Flavobacteriaceae</taxon>
        <taxon>Muriicola</taxon>
    </lineage>
</organism>